<dbReference type="FunFam" id="2.130.10.10:FF:000167">
    <property type="entry name" value="Actin-interacting protein 1"/>
    <property type="match status" value="1"/>
</dbReference>
<accession>A0A9P6EJY9</accession>
<dbReference type="PANTHER" id="PTHR19856:SF0">
    <property type="entry name" value="WD REPEAT-CONTAINING PROTEIN 1"/>
    <property type="match status" value="1"/>
</dbReference>
<dbReference type="PANTHER" id="PTHR19856">
    <property type="entry name" value="WD-REPEATCONTAINING PROTEIN WDR1"/>
    <property type="match status" value="1"/>
</dbReference>
<sequence>MSFKKLEIFPTNPTTTRGESTKLSSSKDKIVYASGRTVVIRDLKNPGATTIYSGHIQNTTVARISPSGYYCASADVTGKVNVWDVVGEDQILKGEYRVLSGRVNDLAWDGESKRIIAVGDGKEKFGSAFMMDTGSSTGEIIGHSKVINAVSIRHQRPFRAATAGDDTQIIFHTGAPYKYEKTISTHTKFVQDIQYAASGDHFVSVGSDSKIFLYDGKTGDTVAEFTDSPHKGTIFAASWSPDSKQIFTSSGDRTVKLWDAQTQKAITTWTLGTAIEQQQVGNTWNGDNVLVSLSISGDLNVFDPRTGDKPVQILTAPQKAVNAITPVHEGSTSTFLTGTADGRVYAYNGDQKSSTVVEGKTHSNNVSGLATAKDGKVYSIGFDDHVREIDADGSSFVPAAVATSTQPKSIAIAGDGTVFVGEIGIVEAFRSNQKVLEQKPSYQPSAIGAGGSFVAIGGEDRKVRLNEWDGKALKELAVLEGNQGQVSALSFSPDGKYLASGDSSGKVILFDVQERKLFTSRWAHHSARINSFSWTEDSRHLASGSLDTHVYIWSTEKLMKNVPIKNAGPGGINGVLWLNGGKSPNGTGKLASTGFDGVVRIWEVKFHT</sequence>
<dbReference type="EMBL" id="MU157841">
    <property type="protein sequence ID" value="KAF9530217.1"/>
    <property type="molecule type" value="Genomic_DNA"/>
</dbReference>
<keyword evidence="7" id="KW-1185">Reference proteome</keyword>
<dbReference type="GO" id="GO:0030864">
    <property type="term" value="C:cortical actin cytoskeleton"/>
    <property type="evidence" value="ECO:0007669"/>
    <property type="project" value="TreeGrafter"/>
</dbReference>
<reference evidence="6" key="1">
    <citation type="submission" date="2020-11" db="EMBL/GenBank/DDBJ databases">
        <authorList>
            <consortium name="DOE Joint Genome Institute"/>
            <person name="Ahrendt S."/>
            <person name="Riley R."/>
            <person name="Andreopoulos W."/>
            <person name="Labutti K."/>
            <person name="Pangilinan J."/>
            <person name="Ruiz-Duenas F.J."/>
            <person name="Barrasa J.M."/>
            <person name="Sanchez-Garcia M."/>
            <person name="Camarero S."/>
            <person name="Miyauchi S."/>
            <person name="Serrano A."/>
            <person name="Linde D."/>
            <person name="Babiker R."/>
            <person name="Drula E."/>
            <person name="Ayuso-Fernandez I."/>
            <person name="Pacheco R."/>
            <person name="Padilla G."/>
            <person name="Ferreira P."/>
            <person name="Barriuso J."/>
            <person name="Kellner H."/>
            <person name="Castanera R."/>
            <person name="Alfaro M."/>
            <person name="Ramirez L."/>
            <person name="Pisabarro A.G."/>
            <person name="Kuo A."/>
            <person name="Tritt A."/>
            <person name="Lipzen A."/>
            <person name="He G."/>
            <person name="Yan M."/>
            <person name="Ng V."/>
            <person name="Cullen D."/>
            <person name="Martin F."/>
            <person name="Rosso M.-N."/>
            <person name="Henrissat B."/>
            <person name="Hibbett D."/>
            <person name="Martinez A.T."/>
            <person name="Grigoriev I.V."/>
        </authorList>
    </citation>
    <scope>NUCLEOTIDE SEQUENCE</scope>
    <source>
        <strain evidence="6">CBS 506.95</strain>
    </source>
</reference>
<feature type="repeat" description="WD" evidence="4">
    <location>
        <begin position="52"/>
        <end position="93"/>
    </location>
</feature>
<feature type="repeat" description="WD" evidence="4">
    <location>
        <begin position="479"/>
        <end position="520"/>
    </location>
</feature>
<evidence type="ECO:0000256" key="3">
    <source>
        <dbReference type="ARBA" id="ARBA00038366"/>
    </source>
</evidence>
<feature type="repeat" description="WD" evidence="4">
    <location>
        <begin position="522"/>
        <end position="556"/>
    </location>
</feature>
<evidence type="ECO:0000313" key="6">
    <source>
        <dbReference type="EMBL" id="KAF9530217.1"/>
    </source>
</evidence>
<comment type="similarity">
    <text evidence="3">Belongs to the WD repeat AIP1 family.</text>
</comment>
<proteinExistence type="inferred from homology"/>
<evidence type="ECO:0000313" key="7">
    <source>
        <dbReference type="Proteomes" id="UP000807306"/>
    </source>
</evidence>
<dbReference type="Gene3D" id="2.130.10.10">
    <property type="entry name" value="YVTN repeat-like/Quinoprotein amine dehydrogenase"/>
    <property type="match status" value="2"/>
</dbReference>
<dbReference type="InterPro" id="IPR015943">
    <property type="entry name" value="WD40/YVTN_repeat-like_dom_sf"/>
</dbReference>
<evidence type="ECO:0000256" key="4">
    <source>
        <dbReference type="PROSITE-ProRule" id="PRU00221"/>
    </source>
</evidence>
<name>A0A9P6EJY9_9AGAR</name>
<dbReference type="Proteomes" id="UP000807306">
    <property type="component" value="Unassembled WGS sequence"/>
</dbReference>
<keyword evidence="2" id="KW-0677">Repeat</keyword>
<dbReference type="SMART" id="SM00320">
    <property type="entry name" value="WD40"/>
    <property type="match status" value="9"/>
</dbReference>
<dbReference type="GO" id="GO:0030042">
    <property type="term" value="P:actin filament depolymerization"/>
    <property type="evidence" value="ECO:0007669"/>
    <property type="project" value="TreeGrafter"/>
</dbReference>
<dbReference type="PROSITE" id="PS50082">
    <property type="entry name" value="WD_REPEATS_2"/>
    <property type="match status" value="5"/>
</dbReference>
<organism evidence="6 7">
    <name type="scientific">Crepidotus variabilis</name>
    <dbReference type="NCBI Taxonomy" id="179855"/>
    <lineage>
        <taxon>Eukaryota</taxon>
        <taxon>Fungi</taxon>
        <taxon>Dikarya</taxon>
        <taxon>Basidiomycota</taxon>
        <taxon>Agaricomycotina</taxon>
        <taxon>Agaricomycetes</taxon>
        <taxon>Agaricomycetidae</taxon>
        <taxon>Agaricales</taxon>
        <taxon>Agaricineae</taxon>
        <taxon>Crepidotaceae</taxon>
        <taxon>Crepidotus</taxon>
    </lineage>
</organism>
<evidence type="ECO:0000256" key="2">
    <source>
        <dbReference type="ARBA" id="ARBA00022737"/>
    </source>
</evidence>
<dbReference type="Pfam" id="PF00400">
    <property type="entry name" value="WD40"/>
    <property type="match status" value="3"/>
</dbReference>
<feature type="repeat" description="WD" evidence="4">
    <location>
        <begin position="183"/>
        <end position="224"/>
    </location>
</feature>
<dbReference type="PRINTS" id="PR00320">
    <property type="entry name" value="GPROTEINBRPT"/>
</dbReference>
<dbReference type="PROSITE" id="PS00678">
    <property type="entry name" value="WD_REPEATS_1"/>
    <property type="match status" value="2"/>
</dbReference>
<dbReference type="Pfam" id="PF12894">
    <property type="entry name" value="ANAPC4_WD40"/>
    <property type="match status" value="1"/>
</dbReference>
<dbReference type="InterPro" id="IPR019775">
    <property type="entry name" value="WD40_repeat_CS"/>
</dbReference>
<dbReference type="GO" id="GO:0051015">
    <property type="term" value="F:actin filament binding"/>
    <property type="evidence" value="ECO:0007669"/>
    <property type="project" value="TreeGrafter"/>
</dbReference>
<dbReference type="OrthoDB" id="2306at2759"/>
<gene>
    <name evidence="6" type="ORF">CPB83DRAFT_851188</name>
</gene>
<keyword evidence="1 4" id="KW-0853">WD repeat</keyword>
<evidence type="ECO:0000259" key="5">
    <source>
        <dbReference type="Pfam" id="PF12894"/>
    </source>
</evidence>
<dbReference type="PROSITE" id="PS50294">
    <property type="entry name" value="WD_REPEATS_REGION"/>
    <property type="match status" value="3"/>
</dbReference>
<dbReference type="InterPro" id="IPR020472">
    <property type="entry name" value="WD40_PAC1"/>
</dbReference>
<feature type="domain" description="Anaphase-promoting complex subunit 4-like WD40" evidence="5">
    <location>
        <begin position="454"/>
        <end position="535"/>
    </location>
</feature>
<dbReference type="SUPFAM" id="SSF50978">
    <property type="entry name" value="WD40 repeat-like"/>
    <property type="match status" value="2"/>
</dbReference>
<dbReference type="InterPro" id="IPR024977">
    <property type="entry name" value="Apc4-like_WD40_dom"/>
</dbReference>
<dbReference type="FunFam" id="2.130.10.10:FF:000102">
    <property type="entry name" value="Actin-interacting protein 1"/>
    <property type="match status" value="1"/>
</dbReference>
<dbReference type="InterPro" id="IPR001680">
    <property type="entry name" value="WD40_rpt"/>
</dbReference>
<dbReference type="InterPro" id="IPR036322">
    <property type="entry name" value="WD40_repeat_dom_sf"/>
</dbReference>
<feature type="repeat" description="WD" evidence="4">
    <location>
        <begin position="227"/>
        <end position="268"/>
    </location>
</feature>
<dbReference type="AlphaFoldDB" id="A0A9P6EJY9"/>
<protein>
    <submittedName>
        <fullName evidence="6">WD40-repeat-containing domain protein</fullName>
    </submittedName>
</protein>
<evidence type="ECO:0000256" key="1">
    <source>
        <dbReference type="ARBA" id="ARBA00022574"/>
    </source>
</evidence>
<comment type="caution">
    <text evidence="6">The sequence shown here is derived from an EMBL/GenBank/DDBJ whole genome shotgun (WGS) entry which is preliminary data.</text>
</comment>